<comment type="caution">
    <text evidence="2">The sequence shown here is derived from an EMBL/GenBank/DDBJ whole genome shotgun (WGS) entry which is preliminary data.</text>
</comment>
<evidence type="ECO:0000313" key="3">
    <source>
        <dbReference type="Proteomes" id="UP000012159"/>
    </source>
</evidence>
<gene>
    <name evidence="2" type="ORF">LEP1GSC133_2868</name>
</gene>
<feature type="domain" description="Type ISP restriction-modification enzyme LLaBIII C-terminal specificity" evidence="1">
    <location>
        <begin position="18"/>
        <end position="87"/>
    </location>
</feature>
<name>M6W511_LEPBO</name>
<reference evidence="2 3" key="1">
    <citation type="submission" date="2013-01" db="EMBL/GenBank/DDBJ databases">
        <authorList>
            <person name="Harkins D.M."/>
            <person name="Durkin A.S."/>
            <person name="Brinkac L.M."/>
            <person name="Haft D.H."/>
            <person name="Selengut J.D."/>
            <person name="Sanka R."/>
            <person name="DePew J."/>
            <person name="Purushe J."/>
            <person name="Picardeau M."/>
            <person name="Werts C."/>
            <person name="Goarant C."/>
            <person name="Vinetz J.M."/>
            <person name="Sutton G.G."/>
            <person name="Nierman W.C."/>
            <person name="Fouts D.E."/>
        </authorList>
    </citation>
    <scope>NUCLEOTIDE SEQUENCE [LARGE SCALE GENOMIC DNA]</scope>
    <source>
        <strain evidence="2 3">200901868</strain>
    </source>
</reference>
<evidence type="ECO:0000259" key="1">
    <source>
        <dbReference type="Pfam" id="PF18135"/>
    </source>
</evidence>
<accession>M6W511</accession>
<dbReference type="STRING" id="1192866.LEP1GSC133_2868"/>
<dbReference type="InterPro" id="IPR041635">
    <property type="entry name" value="Type_ISP_LLaBIII_C"/>
</dbReference>
<dbReference type="Pfam" id="PF18135">
    <property type="entry name" value="Type_ISP_C"/>
    <property type="match status" value="1"/>
</dbReference>
<proteinExistence type="predicted"/>
<dbReference type="EMBL" id="AKWF02000018">
    <property type="protein sequence ID" value="EMO64837.1"/>
    <property type="molecule type" value="Genomic_DNA"/>
</dbReference>
<protein>
    <recommendedName>
        <fullName evidence="1">Type ISP restriction-modification enzyme LLaBIII C-terminal specificity domain-containing protein</fullName>
    </recommendedName>
</protein>
<dbReference type="Proteomes" id="UP000012159">
    <property type="component" value="Unassembled WGS sequence"/>
</dbReference>
<organism evidence="2 3">
    <name type="scientific">Leptospira borgpetersenii serovar Pomona str. 200901868</name>
    <dbReference type="NCBI Taxonomy" id="1192866"/>
    <lineage>
        <taxon>Bacteria</taxon>
        <taxon>Pseudomonadati</taxon>
        <taxon>Spirochaetota</taxon>
        <taxon>Spirochaetia</taxon>
        <taxon>Leptospirales</taxon>
        <taxon>Leptospiraceae</taxon>
        <taxon>Leptospira</taxon>
    </lineage>
</organism>
<sequence length="90" mass="10498">MGEFISIRDKKDKDSILIFENYSRGLETARDAWIYNFSKKGLSKNINITIDAYNKEIDRFSKLSDTEKQKAAIDDFVNHDPTQISWSVVY</sequence>
<dbReference type="AlphaFoldDB" id="M6W511"/>
<evidence type="ECO:0000313" key="2">
    <source>
        <dbReference type="EMBL" id="EMO64837.1"/>
    </source>
</evidence>